<evidence type="ECO:0000313" key="1">
    <source>
        <dbReference type="EMBL" id="KAI3376900.1"/>
    </source>
</evidence>
<keyword evidence="2" id="KW-1185">Reference proteome</keyword>
<comment type="caution">
    <text evidence="1">The sequence shown here is derived from an EMBL/GenBank/DDBJ whole genome shotgun (WGS) entry which is preliminary data.</text>
</comment>
<proteinExistence type="predicted"/>
<organism evidence="1 2">
    <name type="scientific">Scortum barcoo</name>
    <name type="common">barcoo grunter</name>
    <dbReference type="NCBI Taxonomy" id="214431"/>
    <lineage>
        <taxon>Eukaryota</taxon>
        <taxon>Metazoa</taxon>
        <taxon>Chordata</taxon>
        <taxon>Craniata</taxon>
        <taxon>Vertebrata</taxon>
        <taxon>Euteleostomi</taxon>
        <taxon>Actinopterygii</taxon>
        <taxon>Neopterygii</taxon>
        <taxon>Teleostei</taxon>
        <taxon>Neoteleostei</taxon>
        <taxon>Acanthomorphata</taxon>
        <taxon>Eupercaria</taxon>
        <taxon>Centrarchiformes</taxon>
        <taxon>Terapontoidei</taxon>
        <taxon>Terapontidae</taxon>
        <taxon>Scortum</taxon>
    </lineage>
</organism>
<sequence>MFLSESEDELEGIHSESDSESEDGQCSLDEDYNPRGAAQGSDLEDLTDEDSSDEEWNNTPTKRRTPRKRRRSVSAAPVSSPLKSPSKKWEQLPFRKKLRSASTPRKDASSTNTGRTFSTPRRRSQSGKRQAEGRLAKKKVDNADDGERWRDIDEEDAEPPQPRFRPERDVGPQLNRTANYTPLELFQLYFSATVIDTLVKNTNAYGKMKCQDQKESWVPVTTADMYSFLCLVLYMGIVPLKTLKEFWRGSKLFSLPFPASVMPCRRFLSISRSLHMNDPAVEAANDQKKGTKGYDKLCKVKPLYEQILEACHTFFHPYQHISIDERMVASKARFAFKQYIKNKPTKWGFKLFVLADSVCGYTLNFFVYGGKEVEPTGKGLSYDAVMRLLNIPFLGKGYKLYVDNFYTSPTLFLDLLQRKIWACGTIRTNVTGFPRNIKNDMQEKTQRGTIRWIRKGKLLFVRWLDTREVTMCSTLHKAYSNDMAKRKMKDGDGQWTVRHVPIPGCIKDYNQYMGGVDLSDALIGYYNVLHKTHKWYKTLFYHFVDIATVNAFILHKEMCKLQNRPVVTQKTFREQLILSLAEIGSTPRRSAPQNFMLPVSPLKVHYASPLKMPPVPPTSPPSVSDAPTASPSKVPPPSPFNGAPSAPASDVPGLGHLPSYFVEQMRNVAPRDRATAGRRACVVCKRKSPVTGQTKSGSQAHHEQKNIKDRYVARIGVTKYWAPPWSQAWGWGSCRRAPGGRVFAHGTRPGSARNGDTWARLPVGSPPAGRKVHEGPVQCGLQQSGQQNRGGGLDDPIPGPKLWQ</sequence>
<protein>
    <submittedName>
        <fullName evidence="1">Uncharacterized protein</fullName>
    </submittedName>
</protein>
<dbReference type="EMBL" id="CM041531">
    <property type="protein sequence ID" value="KAI3376900.1"/>
    <property type="molecule type" value="Genomic_DNA"/>
</dbReference>
<gene>
    <name evidence="1" type="ORF">L3Q82_000147</name>
</gene>
<reference evidence="1" key="1">
    <citation type="submission" date="2022-04" db="EMBL/GenBank/DDBJ databases">
        <title>Jade perch genome.</title>
        <authorList>
            <person name="Chao B."/>
        </authorList>
    </citation>
    <scope>NUCLEOTIDE SEQUENCE</scope>
    <source>
        <strain evidence="1">CB-2022</strain>
    </source>
</reference>
<name>A0ACB8XAK6_9TELE</name>
<dbReference type="Proteomes" id="UP000831701">
    <property type="component" value="Chromosome 1"/>
</dbReference>
<evidence type="ECO:0000313" key="2">
    <source>
        <dbReference type="Proteomes" id="UP000831701"/>
    </source>
</evidence>
<accession>A0ACB8XAK6</accession>